<evidence type="ECO:0000313" key="2">
    <source>
        <dbReference type="Proteomes" id="UP000593564"/>
    </source>
</evidence>
<keyword evidence="2" id="KW-1185">Reference proteome</keyword>
<dbReference type="Proteomes" id="UP000593564">
    <property type="component" value="Unassembled WGS sequence"/>
</dbReference>
<accession>A0A7J7I9G3</accession>
<comment type="caution">
    <text evidence="1">The sequence shown here is derived from an EMBL/GenBank/DDBJ whole genome shotgun (WGS) entry which is preliminary data.</text>
</comment>
<protein>
    <submittedName>
        <fullName evidence="1">Uncharacterized protein</fullName>
    </submittedName>
</protein>
<reference evidence="2" key="1">
    <citation type="journal article" date="2020" name="Nat. Commun.">
        <title>Genome assembly of wild tea tree DASZ reveals pedigree and selection history of tea varieties.</title>
        <authorList>
            <person name="Zhang W."/>
            <person name="Zhang Y."/>
            <person name="Qiu H."/>
            <person name="Guo Y."/>
            <person name="Wan H."/>
            <person name="Zhang X."/>
            <person name="Scossa F."/>
            <person name="Alseekh S."/>
            <person name="Zhang Q."/>
            <person name="Wang P."/>
            <person name="Xu L."/>
            <person name="Schmidt M.H."/>
            <person name="Jia X."/>
            <person name="Li D."/>
            <person name="Zhu A."/>
            <person name="Guo F."/>
            <person name="Chen W."/>
            <person name="Ni D."/>
            <person name="Usadel B."/>
            <person name="Fernie A.R."/>
            <person name="Wen W."/>
        </authorList>
    </citation>
    <scope>NUCLEOTIDE SEQUENCE [LARGE SCALE GENOMIC DNA]</scope>
    <source>
        <strain evidence="2">cv. G240</strain>
    </source>
</reference>
<dbReference type="InterPro" id="IPR014710">
    <property type="entry name" value="RmlC-like_jellyroll"/>
</dbReference>
<sequence>MKRDKTMFINGKFCNDPKLATANDFFFSNLLTPRNTSNLVGSTVTPVKSCKHLVSILLASPLLASTSHLMASTSPHAPSSSFWLRSQNHGVITVANAIYDDVLAKAFQVDKKVVDNLRAQFWWPVN</sequence>
<evidence type="ECO:0000313" key="1">
    <source>
        <dbReference type="EMBL" id="KAF5960818.1"/>
    </source>
</evidence>
<dbReference type="EMBL" id="JACBKZ010000001">
    <property type="protein sequence ID" value="KAF5960818.1"/>
    <property type="molecule type" value="Genomic_DNA"/>
</dbReference>
<name>A0A7J7I9G3_CAMSI</name>
<proteinExistence type="predicted"/>
<reference evidence="1 2" key="2">
    <citation type="submission" date="2020-07" db="EMBL/GenBank/DDBJ databases">
        <title>Genome assembly of wild tea tree DASZ reveals pedigree and selection history of tea varieties.</title>
        <authorList>
            <person name="Zhang W."/>
        </authorList>
    </citation>
    <scope>NUCLEOTIDE SEQUENCE [LARGE SCALE GENOMIC DNA]</scope>
    <source>
        <strain evidence="2">cv. G240</strain>
        <tissue evidence="1">Leaf</tissue>
    </source>
</reference>
<organism evidence="1 2">
    <name type="scientific">Camellia sinensis</name>
    <name type="common">Tea plant</name>
    <name type="synonym">Thea sinensis</name>
    <dbReference type="NCBI Taxonomy" id="4442"/>
    <lineage>
        <taxon>Eukaryota</taxon>
        <taxon>Viridiplantae</taxon>
        <taxon>Streptophyta</taxon>
        <taxon>Embryophyta</taxon>
        <taxon>Tracheophyta</taxon>
        <taxon>Spermatophyta</taxon>
        <taxon>Magnoliopsida</taxon>
        <taxon>eudicotyledons</taxon>
        <taxon>Gunneridae</taxon>
        <taxon>Pentapetalae</taxon>
        <taxon>asterids</taxon>
        <taxon>Ericales</taxon>
        <taxon>Theaceae</taxon>
        <taxon>Camellia</taxon>
    </lineage>
</organism>
<dbReference type="AlphaFoldDB" id="A0A7J7I9G3"/>
<gene>
    <name evidence="1" type="ORF">HYC85_002027</name>
</gene>
<dbReference type="Gene3D" id="2.60.120.10">
    <property type="entry name" value="Jelly Rolls"/>
    <property type="match status" value="2"/>
</dbReference>
<dbReference type="PANTHER" id="PTHR31238">
    <property type="entry name" value="GERMIN-LIKE PROTEIN SUBFAMILY 3 MEMBER 3"/>
    <property type="match status" value="1"/>
</dbReference>